<reference evidence="21" key="1">
    <citation type="journal article" date="2019" name="Int. J. Syst. Evol. Microbiol.">
        <title>The Global Catalogue of Microorganisms (GCM) 10K type strain sequencing project: providing services to taxonomists for standard genome sequencing and annotation.</title>
        <authorList>
            <consortium name="The Broad Institute Genomics Platform"/>
            <consortium name="The Broad Institute Genome Sequencing Center for Infectious Disease"/>
            <person name="Wu L."/>
            <person name="Ma J."/>
        </authorList>
    </citation>
    <scope>NUCLEOTIDE SEQUENCE [LARGE SCALE GENOMIC DNA]</scope>
    <source>
        <strain evidence="21">JCM 11590</strain>
    </source>
</reference>
<keyword evidence="6 14" id="KW-0812">Transmembrane</keyword>
<dbReference type="InterPro" id="IPR036942">
    <property type="entry name" value="Beta-barrel_TonB_sf"/>
</dbReference>
<dbReference type="CDD" id="cd01347">
    <property type="entry name" value="ligand_gated_channel"/>
    <property type="match status" value="1"/>
</dbReference>
<feature type="chain" id="PRO_5046102731" description="TonB-dependent siderophore receptor" evidence="17">
    <location>
        <begin position="21"/>
        <end position="722"/>
    </location>
</feature>
<evidence type="ECO:0000256" key="10">
    <source>
        <dbReference type="ARBA" id="ARBA00023077"/>
    </source>
</evidence>
<keyword evidence="3 14" id="KW-0813">Transport</keyword>
<dbReference type="Pfam" id="PF00593">
    <property type="entry name" value="TonB_dep_Rec_b-barrel"/>
    <property type="match status" value="1"/>
</dbReference>
<dbReference type="InterPro" id="IPR000531">
    <property type="entry name" value="Beta-barrel_TonB"/>
</dbReference>
<comment type="subcellular location">
    <subcellularLocation>
        <location evidence="1 14">Cell outer membrane</location>
        <topology evidence="1 14">Multi-pass membrane protein</topology>
    </subcellularLocation>
</comment>
<dbReference type="InterPro" id="IPR012910">
    <property type="entry name" value="Plug_dom"/>
</dbReference>
<keyword evidence="9" id="KW-0406">Ion transport</keyword>
<keyword evidence="12" id="KW-0675">Receptor</keyword>
<protein>
    <recommendedName>
        <fullName evidence="22">TonB-dependent siderophore receptor</fullName>
    </recommendedName>
</protein>
<comment type="similarity">
    <text evidence="2 14 16">Belongs to the TonB-dependent receptor family.</text>
</comment>
<evidence type="ECO:0000256" key="15">
    <source>
        <dbReference type="PROSITE-ProRule" id="PRU10144"/>
    </source>
</evidence>
<evidence type="ECO:0000256" key="9">
    <source>
        <dbReference type="ARBA" id="ARBA00023065"/>
    </source>
</evidence>
<evidence type="ECO:0000256" key="4">
    <source>
        <dbReference type="ARBA" id="ARBA00022452"/>
    </source>
</evidence>
<evidence type="ECO:0000256" key="16">
    <source>
        <dbReference type="RuleBase" id="RU003357"/>
    </source>
</evidence>
<dbReference type="Gene3D" id="2.170.130.10">
    <property type="entry name" value="TonB-dependent receptor, plug domain"/>
    <property type="match status" value="1"/>
</dbReference>
<keyword evidence="10 16" id="KW-0798">TonB box</keyword>
<dbReference type="PROSITE" id="PS52016">
    <property type="entry name" value="TONB_DEPENDENT_REC_3"/>
    <property type="match status" value="1"/>
</dbReference>
<evidence type="ECO:0000256" key="17">
    <source>
        <dbReference type="SAM" id="SignalP"/>
    </source>
</evidence>
<evidence type="ECO:0000256" key="12">
    <source>
        <dbReference type="ARBA" id="ARBA00023170"/>
    </source>
</evidence>
<dbReference type="EMBL" id="BMNN01000008">
    <property type="protein sequence ID" value="GGJ08824.1"/>
    <property type="molecule type" value="Genomic_DNA"/>
</dbReference>
<keyword evidence="7 17" id="KW-0732">Signal</keyword>
<keyword evidence="4 14" id="KW-1134">Transmembrane beta strand</keyword>
<evidence type="ECO:0000256" key="13">
    <source>
        <dbReference type="ARBA" id="ARBA00023237"/>
    </source>
</evidence>
<feature type="signal peptide" evidence="17">
    <location>
        <begin position="1"/>
        <end position="20"/>
    </location>
</feature>
<accession>A0ABQ2CSS3</accession>
<keyword evidence="21" id="KW-1185">Reference proteome</keyword>
<comment type="caution">
    <text evidence="20">The sequence shown here is derived from an EMBL/GenBank/DDBJ whole genome shotgun (WGS) entry which is preliminary data.</text>
</comment>
<evidence type="ECO:0000256" key="1">
    <source>
        <dbReference type="ARBA" id="ARBA00004571"/>
    </source>
</evidence>
<keyword evidence="5" id="KW-0410">Iron transport</keyword>
<dbReference type="Proteomes" id="UP000633263">
    <property type="component" value="Unassembled WGS sequence"/>
</dbReference>
<feature type="short sequence motif" description="TonB C-terminal box" evidence="15">
    <location>
        <begin position="705"/>
        <end position="722"/>
    </location>
</feature>
<dbReference type="RefSeq" id="WP_188637207.1">
    <property type="nucleotide sequence ID" value="NZ_BMNN01000008.1"/>
</dbReference>
<dbReference type="Pfam" id="PF07715">
    <property type="entry name" value="Plug"/>
    <property type="match status" value="1"/>
</dbReference>
<dbReference type="NCBIfam" id="TIGR01783">
    <property type="entry name" value="TonB-siderophor"/>
    <property type="match status" value="1"/>
</dbReference>
<dbReference type="SUPFAM" id="SSF56935">
    <property type="entry name" value="Porins"/>
    <property type="match status" value="1"/>
</dbReference>
<gene>
    <name evidence="20" type="ORF">GCM10009083_27220</name>
</gene>
<evidence type="ECO:0008006" key="22">
    <source>
        <dbReference type="Google" id="ProtNLM"/>
    </source>
</evidence>
<dbReference type="PROSITE" id="PS01156">
    <property type="entry name" value="TONB_DEPENDENT_REC_2"/>
    <property type="match status" value="1"/>
</dbReference>
<evidence type="ECO:0000256" key="11">
    <source>
        <dbReference type="ARBA" id="ARBA00023136"/>
    </source>
</evidence>
<evidence type="ECO:0000256" key="3">
    <source>
        <dbReference type="ARBA" id="ARBA00022448"/>
    </source>
</evidence>
<evidence type="ECO:0000259" key="18">
    <source>
        <dbReference type="Pfam" id="PF00593"/>
    </source>
</evidence>
<dbReference type="InterPro" id="IPR039426">
    <property type="entry name" value="TonB-dep_rcpt-like"/>
</dbReference>
<evidence type="ECO:0000256" key="5">
    <source>
        <dbReference type="ARBA" id="ARBA00022496"/>
    </source>
</evidence>
<feature type="domain" description="TonB-dependent receptor-like beta-barrel" evidence="18">
    <location>
        <begin position="264"/>
        <end position="692"/>
    </location>
</feature>
<evidence type="ECO:0000256" key="8">
    <source>
        <dbReference type="ARBA" id="ARBA00023004"/>
    </source>
</evidence>
<proteinExistence type="inferred from homology"/>
<dbReference type="PANTHER" id="PTHR32552">
    <property type="entry name" value="FERRICHROME IRON RECEPTOR-RELATED"/>
    <property type="match status" value="1"/>
</dbReference>
<evidence type="ECO:0000256" key="6">
    <source>
        <dbReference type="ARBA" id="ARBA00022692"/>
    </source>
</evidence>
<organism evidence="20 21">
    <name type="scientific">Halopseudomonas pertucinogena</name>
    <dbReference type="NCBI Taxonomy" id="86175"/>
    <lineage>
        <taxon>Bacteria</taxon>
        <taxon>Pseudomonadati</taxon>
        <taxon>Pseudomonadota</taxon>
        <taxon>Gammaproteobacteria</taxon>
        <taxon>Pseudomonadales</taxon>
        <taxon>Pseudomonadaceae</taxon>
        <taxon>Halopseudomonas</taxon>
    </lineage>
</organism>
<evidence type="ECO:0000313" key="20">
    <source>
        <dbReference type="EMBL" id="GGJ08824.1"/>
    </source>
</evidence>
<evidence type="ECO:0000256" key="2">
    <source>
        <dbReference type="ARBA" id="ARBA00009810"/>
    </source>
</evidence>
<sequence length="722" mass="80275">MLLRLSLAALWISAAPLLWAQNAALNLPASTVSARAAAPVSAPSAVQLDQPINTGSRLDLTARETPASVSVADRAVIDARGAVDTHDVINGMTGINASANPGYGGFLSYRGFTQNQITQLYNGINLGYGSATRPVDAWQIERIELLGGPSSFLHGAGAVGGSVNYISKLASREPQGLEGRLRYGRFDESQLALGFNQALGELADSRHFMRLDVSRGDSNGYVDRNERETGSIALSLLSDVTSRLSHTLALEYLEDREDSPYWGSPVLNTGGSTMKIDRRRRFENYNVADGRYEQRVRWLRSITDYHWSHATRLRNTLYHYDGQRDYRNLEQYAYSGDNSQVERSAAYLQRHDQNLLGSRVELSHDHQLFGLPSRWALGLDYSRMRQTLYPRSGGDFDVVDPQDFDPRRFRDIPGMAQGLQKQRFHEIDSRALFVENHLQLSDRLALLSGLRYDHLQMEVTNHGAVSPTSPAFFRRRWEPLSGRLGLVLDLTPNASLYVQYSTSADLPAGALASATYSNVGLFDLSSGEQWEVGSKFDFLDGRGAATVALYQIVRRDFAVRDSTNPNLWVQAGQQTSRGIELAGRLQLTPALLVEANYAHVEAEYDEFNEAVDGVSVSREGNTPVNVPDSVANLWLTWRLTPALELGADLRHVDSVYANNANTLRAPSYTLYGAFGRYRFDEHLAVTARVRNLTDEIYAMQAYGGQYYAGAPRSFDVSLDMRF</sequence>
<evidence type="ECO:0000259" key="19">
    <source>
        <dbReference type="Pfam" id="PF07715"/>
    </source>
</evidence>
<keyword evidence="13 14" id="KW-0998">Cell outer membrane</keyword>
<evidence type="ECO:0000256" key="7">
    <source>
        <dbReference type="ARBA" id="ARBA00022729"/>
    </source>
</evidence>
<name>A0ABQ2CSS3_9GAMM</name>
<dbReference type="PANTHER" id="PTHR32552:SF84">
    <property type="entry name" value="TONB-DEPENDENT RECEPTOR-RELATED"/>
    <property type="match status" value="1"/>
</dbReference>
<dbReference type="Gene3D" id="2.40.170.20">
    <property type="entry name" value="TonB-dependent receptor, beta-barrel domain"/>
    <property type="match status" value="1"/>
</dbReference>
<dbReference type="InterPro" id="IPR010917">
    <property type="entry name" value="TonB_rcpt_CS"/>
</dbReference>
<evidence type="ECO:0000256" key="14">
    <source>
        <dbReference type="PROSITE-ProRule" id="PRU01360"/>
    </source>
</evidence>
<keyword evidence="11 14" id="KW-0472">Membrane</keyword>
<dbReference type="InterPro" id="IPR037066">
    <property type="entry name" value="Plug_dom_sf"/>
</dbReference>
<evidence type="ECO:0000313" key="21">
    <source>
        <dbReference type="Proteomes" id="UP000633263"/>
    </source>
</evidence>
<dbReference type="InterPro" id="IPR010105">
    <property type="entry name" value="TonB_sidphr_rcpt"/>
</dbReference>
<keyword evidence="8" id="KW-0408">Iron</keyword>
<feature type="domain" description="TonB-dependent receptor plug" evidence="19">
    <location>
        <begin position="62"/>
        <end position="161"/>
    </location>
</feature>